<dbReference type="InterPro" id="IPR036779">
    <property type="entry name" value="LysM_dom_sf"/>
</dbReference>
<evidence type="ECO:0000256" key="1">
    <source>
        <dbReference type="SAM" id="Phobius"/>
    </source>
</evidence>
<dbReference type="PATRIC" id="fig|1618371.3.peg.930"/>
<dbReference type="AlphaFoldDB" id="A0A0G1RUG0"/>
<feature type="transmembrane region" description="Helical" evidence="1">
    <location>
        <begin position="24"/>
        <end position="44"/>
    </location>
</feature>
<feature type="domain" description="LysM" evidence="2">
    <location>
        <begin position="75"/>
        <end position="122"/>
    </location>
</feature>
<dbReference type="SUPFAM" id="SSF54106">
    <property type="entry name" value="LysM domain"/>
    <property type="match status" value="2"/>
</dbReference>
<dbReference type="EMBL" id="LCNT01000007">
    <property type="protein sequence ID" value="KKU60726.1"/>
    <property type="molecule type" value="Genomic_DNA"/>
</dbReference>
<dbReference type="InterPro" id="IPR018392">
    <property type="entry name" value="LysM"/>
</dbReference>
<dbReference type="Gene3D" id="3.10.350.10">
    <property type="entry name" value="LysM domain"/>
    <property type="match status" value="2"/>
</dbReference>
<keyword evidence="1" id="KW-0472">Membrane</keyword>
<proteinExistence type="predicted"/>
<evidence type="ECO:0000313" key="4">
    <source>
        <dbReference type="Proteomes" id="UP000033860"/>
    </source>
</evidence>
<feature type="domain" description="LysM" evidence="2">
    <location>
        <begin position="143"/>
        <end position="192"/>
    </location>
</feature>
<name>A0A0G1RUG0_9BACT</name>
<dbReference type="InterPro" id="IPR052196">
    <property type="entry name" value="Bact_Kbp"/>
</dbReference>
<organism evidence="3 4">
    <name type="scientific">Candidatus Beckwithbacteria bacterium GW2011_GWB1_47_15</name>
    <dbReference type="NCBI Taxonomy" id="1618371"/>
    <lineage>
        <taxon>Bacteria</taxon>
        <taxon>Candidatus Beckwithiibacteriota</taxon>
    </lineage>
</organism>
<dbReference type="Pfam" id="PF01476">
    <property type="entry name" value="LysM"/>
    <property type="match status" value="2"/>
</dbReference>
<evidence type="ECO:0000313" key="3">
    <source>
        <dbReference type="EMBL" id="KKU60726.1"/>
    </source>
</evidence>
<dbReference type="PROSITE" id="PS51782">
    <property type="entry name" value="LYSM"/>
    <property type="match status" value="2"/>
</dbReference>
<dbReference type="PANTHER" id="PTHR34700:SF4">
    <property type="entry name" value="PHAGE-LIKE ELEMENT PBSX PROTEIN XKDP"/>
    <property type="match status" value="1"/>
</dbReference>
<dbReference type="CDD" id="cd00118">
    <property type="entry name" value="LysM"/>
    <property type="match status" value="2"/>
</dbReference>
<comment type="caution">
    <text evidence="3">The sequence shown here is derived from an EMBL/GenBank/DDBJ whole genome shotgun (WGS) entry which is preliminary data.</text>
</comment>
<gene>
    <name evidence="3" type="ORF">UX85_C0007G0013</name>
</gene>
<dbReference type="PANTHER" id="PTHR34700">
    <property type="entry name" value="POTASSIUM BINDING PROTEIN KBP"/>
    <property type="match status" value="1"/>
</dbReference>
<keyword evidence="1" id="KW-0812">Transmembrane</keyword>
<evidence type="ECO:0000259" key="2">
    <source>
        <dbReference type="PROSITE" id="PS51782"/>
    </source>
</evidence>
<reference evidence="3 4" key="1">
    <citation type="journal article" date="2015" name="Nature">
        <title>rRNA introns, odd ribosomes, and small enigmatic genomes across a large radiation of phyla.</title>
        <authorList>
            <person name="Brown C.T."/>
            <person name="Hug L.A."/>
            <person name="Thomas B.C."/>
            <person name="Sharon I."/>
            <person name="Castelle C.J."/>
            <person name="Singh A."/>
            <person name="Wilkins M.J."/>
            <person name="Williams K.H."/>
            <person name="Banfield J.F."/>
        </authorList>
    </citation>
    <scope>NUCLEOTIDE SEQUENCE [LARGE SCALE GENOMIC DNA]</scope>
</reference>
<protein>
    <recommendedName>
        <fullName evidence="2">LysM domain-containing protein</fullName>
    </recommendedName>
</protein>
<dbReference type="Proteomes" id="UP000033860">
    <property type="component" value="Unassembled WGS sequence"/>
</dbReference>
<sequence>METYEQDSRLKTFLKTLRLKESTISMVLGALVVVVVGVLIYNYFANINRPEQPIVEEGVKLVEEEGELVPEALPTSHTVAAGEDLWKIAQTYYESGYNWVDIAKENKLVNANLIEVGQELTIPRTPVIKVEVASEPELSILETEYVVVKGDFLWEIAVRAYGDGYRWPEIYEANADQIADPNVIEVGQVLTLPR</sequence>
<accession>A0A0G1RUG0</accession>
<dbReference type="SMART" id="SM00257">
    <property type="entry name" value="LysM"/>
    <property type="match status" value="2"/>
</dbReference>
<keyword evidence="1" id="KW-1133">Transmembrane helix</keyword>